<feature type="region of interest" description="Disordered" evidence="1">
    <location>
        <begin position="1"/>
        <end position="27"/>
    </location>
</feature>
<dbReference type="InterPro" id="IPR035979">
    <property type="entry name" value="RBD_domain_sf"/>
</dbReference>
<evidence type="ECO:0000259" key="2">
    <source>
        <dbReference type="SMART" id="SM00360"/>
    </source>
</evidence>
<reference evidence="4" key="1">
    <citation type="submission" date="2011-07" db="EMBL/GenBank/DDBJ databases">
        <title>Divergent evolution of antigenic variation in African trypanosomes.</title>
        <authorList>
            <person name="Jackson A.P."/>
            <person name="Berry A."/>
            <person name="Allison H.C."/>
            <person name="Burton P."/>
            <person name="Anderson J."/>
            <person name="Aslett M."/>
            <person name="Brown R."/>
            <person name="Corton N."/>
            <person name="Harris D."/>
            <person name="Hauser H."/>
            <person name="Gamble J."/>
            <person name="Gilderthorp R."/>
            <person name="McQuillan J."/>
            <person name="Quail M.A."/>
            <person name="Sanders M."/>
            <person name="Van Tonder A."/>
            <person name="Ginger M.L."/>
            <person name="Donelson J.E."/>
            <person name="Field M.C."/>
            <person name="Barry J.D."/>
            <person name="Berriman M."/>
            <person name="Hertz-Fowler C."/>
        </authorList>
    </citation>
    <scope>NUCLEOTIDE SEQUENCE [LARGE SCALE GENOMIC DNA]</scope>
    <source>
        <strain evidence="4">IL3000</strain>
    </source>
</reference>
<name>F9WA28_TRYCI</name>
<feature type="compositionally biased region" description="Polar residues" evidence="1">
    <location>
        <begin position="239"/>
        <end position="258"/>
    </location>
</feature>
<comment type="caution">
    <text evidence="3">The sequence shown here is derived from an EMBL/GenBank/DDBJ whole genome shotgun (WGS) entry which is preliminary data.</text>
</comment>
<dbReference type="SUPFAM" id="SSF54928">
    <property type="entry name" value="RNA-binding domain, RBD"/>
    <property type="match status" value="1"/>
</dbReference>
<dbReference type="AlphaFoldDB" id="F9WA28"/>
<dbReference type="Gene3D" id="3.30.70.330">
    <property type="match status" value="1"/>
</dbReference>
<dbReference type="EMBL" id="CAEQ01001380">
    <property type="protein sequence ID" value="CCD14084.1"/>
    <property type="molecule type" value="Genomic_DNA"/>
</dbReference>
<evidence type="ECO:0000256" key="1">
    <source>
        <dbReference type="SAM" id="MobiDB-lite"/>
    </source>
</evidence>
<dbReference type="VEuPathDB" id="TriTrypDB:TcIL3000_0_47510"/>
<organism evidence="3 4">
    <name type="scientific">Trypanosoma congolense (strain IL3000)</name>
    <dbReference type="NCBI Taxonomy" id="1068625"/>
    <lineage>
        <taxon>Eukaryota</taxon>
        <taxon>Discoba</taxon>
        <taxon>Euglenozoa</taxon>
        <taxon>Kinetoplastea</taxon>
        <taxon>Metakinetoplastina</taxon>
        <taxon>Trypanosomatida</taxon>
        <taxon>Trypanosomatidae</taxon>
        <taxon>Trypanosoma</taxon>
        <taxon>Nannomonas</taxon>
    </lineage>
</organism>
<dbReference type="OMA" id="ITETHNW"/>
<dbReference type="GO" id="GO:0003723">
    <property type="term" value="F:RNA binding"/>
    <property type="evidence" value="ECO:0007669"/>
    <property type="project" value="InterPro"/>
</dbReference>
<evidence type="ECO:0000313" key="4">
    <source>
        <dbReference type="Proteomes" id="UP000000702"/>
    </source>
</evidence>
<feature type="region of interest" description="Disordered" evidence="1">
    <location>
        <begin position="239"/>
        <end position="282"/>
    </location>
</feature>
<feature type="compositionally biased region" description="Low complexity" evidence="1">
    <location>
        <begin position="268"/>
        <end position="281"/>
    </location>
</feature>
<dbReference type="SMART" id="SM00360">
    <property type="entry name" value="RRM"/>
    <property type="match status" value="1"/>
</dbReference>
<dbReference type="InterPro" id="IPR012677">
    <property type="entry name" value="Nucleotide-bd_a/b_plait_sf"/>
</dbReference>
<accession>F9WA28</accession>
<sequence length="757" mass="82408">MGRRMRHFAGPGAQSGQLQTGAGGNEESGAVNELAFVEHTKDNAPMLYLPVDPTAAAAHLSRNCFTYCGPDAGADPQKRLHQEFKSLSKEERQRLVGERAVETDVIARTVHLRFLPTGMLQSELAALCAECGEYLRVRICGNSTTTQNWIYGFVEFADRAGAAAMMRRSGMELPNGPGKPPLRLKCNAAKQPIVDRVFHDADPETNMRCIFGSGNFAHRTLKEAVDSYYNLKRKEGTMGATQARSTNLSHSNNASGGWSNKHKKEGQNVSNNNNVNNNNHHNYQRCDSDGVEGIAGQPLHLADGHDWMLLTASSPLSAEGCHAHTNPVMGAGSPPKHQQVPSGCGYLASPGGTSVESPSFLSSLFSHNTLNGLSAQLSRGINHETGSTDTSGCGERLSPLLGLTLPHCVTGPISTVPQYTTLWSAVERGRTLAAAAMSSCQMFIRTGEGFYDAVRAVRRLRDFTTVSIASREVFGCASAPEPIQFDEELEMLQQRMLQLQLLASLLLSLLYKVKGNCEEMLRAVRGVVTCCNAIPATRIHGTRRCLAVSSAEPAPVVVMDGNDVVGSRKDKCNYGDVSNDAGDEGKELTLTTSFDQSPVEDCADVFNPLAHVPDLFGDVNMEPDVPAGGASFSTFGASPPTSSLHAQQREVCFHSYVLNVLLTIGFSMESTQPVVARCVYVLAQRRSREFFEEVPPELEETLQKGGMHRLRAMFFANLSETAFVNDFFNNFDTDALLREQFWTTLPPEHMVRVFHAA</sequence>
<evidence type="ECO:0000313" key="3">
    <source>
        <dbReference type="EMBL" id="CCD14084.1"/>
    </source>
</evidence>
<reference evidence="3 4" key="2">
    <citation type="journal article" date="2012" name="Proc. Natl. Acad. Sci. U.S.A.">
        <title>Antigenic diversity is generated by distinct evolutionary mechanisms in African trypanosome species.</title>
        <authorList>
            <person name="Jackson A.P."/>
            <person name="Berry A."/>
            <person name="Aslett M."/>
            <person name="Allison H.C."/>
            <person name="Burton P."/>
            <person name="Vavrova-Anderson J."/>
            <person name="Brown R."/>
            <person name="Browne H."/>
            <person name="Corton N."/>
            <person name="Hauser H."/>
            <person name="Gamble J."/>
            <person name="Gilderthorp R."/>
            <person name="Marcello L."/>
            <person name="McQuillan J."/>
            <person name="Otto T.D."/>
            <person name="Quail M.A."/>
            <person name="Sanders M.J."/>
            <person name="van Tonder A."/>
            <person name="Ginger M.L."/>
            <person name="Field M.C."/>
            <person name="Barry J.D."/>
            <person name="Hertz-Fowler C."/>
            <person name="Berriman M."/>
        </authorList>
    </citation>
    <scope>NUCLEOTIDE SEQUENCE [LARGE SCALE GENOMIC DNA]</scope>
    <source>
        <strain evidence="3 4">IL3000</strain>
    </source>
</reference>
<proteinExistence type="predicted"/>
<dbReference type="Pfam" id="PF00076">
    <property type="entry name" value="RRM_1"/>
    <property type="match status" value="1"/>
</dbReference>
<feature type="domain" description="RRM" evidence="2">
    <location>
        <begin position="109"/>
        <end position="185"/>
    </location>
</feature>
<dbReference type="Proteomes" id="UP000000702">
    <property type="component" value="Unassembled WGS sequence"/>
</dbReference>
<keyword evidence="4" id="KW-1185">Reference proteome</keyword>
<protein>
    <submittedName>
        <fullName evidence="3">WGS project CAEQ00000000 data, annotated contig 1924</fullName>
    </submittedName>
</protein>
<gene>
    <name evidence="3" type="ORF">TCIL3000_0_47510</name>
</gene>
<dbReference type="InterPro" id="IPR000504">
    <property type="entry name" value="RRM_dom"/>
</dbReference>